<dbReference type="InterPro" id="IPR050596">
    <property type="entry name" value="AspAT/PAT-like"/>
</dbReference>
<evidence type="ECO:0000256" key="3">
    <source>
        <dbReference type="ARBA" id="ARBA00011738"/>
    </source>
</evidence>
<reference evidence="8 9" key="1">
    <citation type="submission" date="2015-06" db="EMBL/GenBank/DDBJ databases">
        <title>New insights into the roles of widespread benthic archaea in carbon and nitrogen cycling.</title>
        <authorList>
            <person name="Lazar C.S."/>
            <person name="Baker B.J."/>
            <person name="Seitz K.W."/>
            <person name="Hyde A.S."/>
            <person name="Dick G.J."/>
            <person name="Hinrichs K.-U."/>
            <person name="Teske A.P."/>
        </authorList>
    </citation>
    <scope>NUCLEOTIDE SEQUENCE [LARGE SCALE GENOMIC DNA]</scope>
    <source>
        <strain evidence="8">DG-45</strain>
    </source>
</reference>
<comment type="similarity">
    <text evidence="2">Belongs to the class-I pyridoxal-phosphate-dependent aminotransferase family.</text>
</comment>
<dbReference type="PANTHER" id="PTHR46383:SF3">
    <property type="entry name" value="ASPARTATE AMINOTRANSFERASE-RELATED"/>
    <property type="match status" value="1"/>
</dbReference>
<dbReference type="GO" id="GO:0008483">
    <property type="term" value="F:transaminase activity"/>
    <property type="evidence" value="ECO:0007669"/>
    <property type="project" value="UniProtKB-KW"/>
</dbReference>
<accession>A0A0M0BL88</accession>
<comment type="cofactor">
    <cofactor evidence="1">
        <name>pyridoxal 5'-phosphate</name>
        <dbReference type="ChEBI" id="CHEBI:597326"/>
    </cofactor>
</comment>
<dbReference type="GO" id="GO:0030170">
    <property type="term" value="F:pyridoxal phosphate binding"/>
    <property type="evidence" value="ECO:0007669"/>
    <property type="project" value="InterPro"/>
</dbReference>
<keyword evidence="4" id="KW-0032">Aminotransferase</keyword>
<comment type="subunit">
    <text evidence="3">Homodimer.</text>
</comment>
<dbReference type="GO" id="GO:0006520">
    <property type="term" value="P:amino acid metabolic process"/>
    <property type="evidence" value="ECO:0007669"/>
    <property type="project" value="InterPro"/>
</dbReference>
<evidence type="ECO:0000256" key="6">
    <source>
        <dbReference type="ARBA" id="ARBA00022898"/>
    </source>
</evidence>
<dbReference type="Pfam" id="PF00155">
    <property type="entry name" value="Aminotran_1_2"/>
    <property type="match status" value="1"/>
</dbReference>
<gene>
    <name evidence="8" type="ORF">AC482_06700</name>
</gene>
<evidence type="ECO:0000313" key="9">
    <source>
        <dbReference type="Proteomes" id="UP000037210"/>
    </source>
</evidence>
<evidence type="ECO:0000256" key="5">
    <source>
        <dbReference type="ARBA" id="ARBA00022679"/>
    </source>
</evidence>
<dbReference type="PANTHER" id="PTHR46383">
    <property type="entry name" value="ASPARTATE AMINOTRANSFERASE"/>
    <property type="match status" value="1"/>
</dbReference>
<dbReference type="Gene3D" id="3.40.640.10">
    <property type="entry name" value="Type I PLP-dependent aspartate aminotransferase-like (Major domain)"/>
    <property type="match status" value="1"/>
</dbReference>
<dbReference type="InterPro" id="IPR004839">
    <property type="entry name" value="Aminotransferase_I/II_large"/>
</dbReference>
<organism evidence="8 9">
    <name type="scientific">miscellaneous Crenarchaeota group-15 archaeon DG-45</name>
    <dbReference type="NCBI Taxonomy" id="1685127"/>
    <lineage>
        <taxon>Archaea</taxon>
        <taxon>Candidatus Bathyarchaeota</taxon>
        <taxon>MCG-15</taxon>
    </lineage>
</organism>
<dbReference type="InterPro" id="IPR015421">
    <property type="entry name" value="PyrdxlP-dep_Trfase_major"/>
</dbReference>
<comment type="caution">
    <text evidence="8">The sequence shown here is derived from an EMBL/GenBank/DDBJ whole genome shotgun (WGS) entry which is preliminary data.</text>
</comment>
<evidence type="ECO:0000256" key="4">
    <source>
        <dbReference type="ARBA" id="ARBA00022576"/>
    </source>
</evidence>
<name>A0A0M0BL88_9ARCH</name>
<feature type="domain" description="Aminotransferase class I/classII large" evidence="7">
    <location>
        <begin position="15"/>
        <end position="364"/>
    </location>
</feature>
<keyword evidence="6" id="KW-0663">Pyridoxal phosphate</keyword>
<sequence length="372" mass="41320">MGESARFNVPPSPGLINLRAGDPDFDQPRFIADAVHRAMIEGYSHYVFGGDPEFKRAIADYYRKYGVDVDPEKQVLITSGGSQAIFHAFAAILNPGDEVIVLDPAYQGYFQPATYFGAKMVRAAMAKDDKGLFRVDPGNIEEAATDRTKALIICNPDNPNGCVYTEGELEAVAELAVDRDFLVLSDEIYTEFIWGGRRHAPIIGMPGMEERTMVLASFSKTFAWTGCRAGYIIAGPELMKLISSVPIGICSVPVAFQKAGVEALKRGWGFVEEMRRAYEERIDHCVERLNEMPGVRCPRPEGTFYIFPDVSDLGLTSAEFVNGLLKEENLRIIPGTQYGSMGEGHVRLALVRPMKELEEAMDRLERYVKRLG</sequence>
<dbReference type="AlphaFoldDB" id="A0A0M0BL88"/>
<evidence type="ECO:0000259" key="7">
    <source>
        <dbReference type="Pfam" id="PF00155"/>
    </source>
</evidence>
<dbReference type="EMBL" id="LFWZ01000067">
    <property type="protein sequence ID" value="KON29357.1"/>
    <property type="molecule type" value="Genomic_DNA"/>
</dbReference>
<dbReference type="InterPro" id="IPR015422">
    <property type="entry name" value="PyrdxlP-dep_Trfase_small"/>
</dbReference>
<evidence type="ECO:0000313" key="8">
    <source>
        <dbReference type="EMBL" id="KON29357.1"/>
    </source>
</evidence>
<evidence type="ECO:0000256" key="2">
    <source>
        <dbReference type="ARBA" id="ARBA00007441"/>
    </source>
</evidence>
<dbReference type="Gene3D" id="3.90.1150.10">
    <property type="entry name" value="Aspartate Aminotransferase, domain 1"/>
    <property type="match status" value="1"/>
</dbReference>
<protein>
    <recommendedName>
        <fullName evidence="7">Aminotransferase class I/classII large domain-containing protein</fullName>
    </recommendedName>
</protein>
<dbReference type="SUPFAM" id="SSF53383">
    <property type="entry name" value="PLP-dependent transferases"/>
    <property type="match status" value="1"/>
</dbReference>
<proteinExistence type="inferred from homology"/>
<keyword evidence="5" id="KW-0808">Transferase</keyword>
<evidence type="ECO:0000256" key="1">
    <source>
        <dbReference type="ARBA" id="ARBA00001933"/>
    </source>
</evidence>
<dbReference type="CDD" id="cd00609">
    <property type="entry name" value="AAT_like"/>
    <property type="match status" value="1"/>
</dbReference>
<dbReference type="InterPro" id="IPR015424">
    <property type="entry name" value="PyrdxlP-dep_Trfase"/>
</dbReference>
<dbReference type="Proteomes" id="UP000037210">
    <property type="component" value="Unassembled WGS sequence"/>
</dbReference>